<keyword evidence="4" id="KW-1015">Disulfide bond</keyword>
<accession>A0A1G1Z7R4</accession>
<evidence type="ECO:0000256" key="4">
    <source>
        <dbReference type="ARBA" id="ARBA00023157"/>
    </source>
</evidence>
<evidence type="ECO:0000259" key="6">
    <source>
        <dbReference type="Pfam" id="PF07992"/>
    </source>
</evidence>
<evidence type="ECO:0000313" key="7">
    <source>
        <dbReference type="EMBL" id="OGY60096.1"/>
    </source>
</evidence>
<comment type="caution">
    <text evidence="7">The sequence shown here is derived from an EMBL/GenBank/DDBJ whole genome shotgun (WGS) entry which is preliminary data.</text>
</comment>
<dbReference type="InterPro" id="IPR008255">
    <property type="entry name" value="Pyr_nucl-diS_OxRdtase_2_AS"/>
</dbReference>
<keyword evidence="2" id="KW-0274">FAD</keyword>
<dbReference type="Proteomes" id="UP000178744">
    <property type="component" value="Unassembled WGS sequence"/>
</dbReference>
<name>A0A1G1Z7R4_9BACT</name>
<dbReference type="Gene3D" id="3.50.50.60">
    <property type="entry name" value="FAD/NAD(P)-binding domain"/>
    <property type="match status" value="2"/>
</dbReference>
<dbReference type="AlphaFoldDB" id="A0A1G1Z7R4"/>
<feature type="domain" description="FAD/NAD(P)-binding" evidence="6">
    <location>
        <begin position="3"/>
        <end position="280"/>
    </location>
</feature>
<dbReference type="GO" id="GO:0016668">
    <property type="term" value="F:oxidoreductase activity, acting on a sulfur group of donors, NAD(P) as acceptor"/>
    <property type="evidence" value="ECO:0007669"/>
    <property type="project" value="UniProtKB-ARBA"/>
</dbReference>
<evidence type="ECO:0000256" key="2">
    <source>
        <dbReference type="ARBA" id="ARBA00022827"/>
    </source>
</evidence>
<evidence type="ECO:0000313" key="8">
    <source>
        <dbReference type="Proteomes" id="UP000178744"/>
    </source>
</evidence>
<dbReference type="PROSITE" id="PS00573">
    <property type="entry name" value="PYRIDINE_REDOX_2"/>
    <property type="match status" value="1"/>
</dbReference>
<evidence type="ECO:0000256" key="3">
    <source>
        <dbReference type="ARBA" id="ARBA00023002"/>
    </source>
</evidence>
<dbReference type="Pfam" id="PF07992">
    <property type="entry name" value="Pyr_redox_2"/>
    <property type="match status" value="1"/>
</dbReference>
<organism evidence="7 8">
    <name type="scientific">Candidatus Colwellbacteria bacterium RIFCSPLOWO2_01_FULL_48_10</name>
    <dbReference type="NCBI Taxonomy" id="1797690"/>
    <lineage>
        <taxon>Bacteria</taxon>
        <taxon>Candidatus Colwelliibacteriota</taxon>
    </lineage>
</organism>
<dbReference type="PRINTS" id="PR00469">
    <property type="entry name" value="PNDRDTASEII"/>
</dbReference>
<dbReference type="InterPro" id="IPR023753">
    <property type="entry name" value="FAD/NAD-binding_dom"/>
</dbReference>
<proteinExistence type="predicted"/>
<evidence type="ECO:0000256" key="1">
    <source>
        <dbReference type="ARBA" id="ARBA00022630"/>
    </source>
</evidence>
<keyword evidence="5" id="KW-0676">Redox-active center</keyword>
<dbReference type="InterPro" id="IPR050097">
    <property type="entry name" value="Ferredoxin-NADP_redctase_2"/>
</dbReference>
<dbReference type="EMBL" id="MHIY01000009">
    <property type="protein sequence ID" value="OGY60096.1"/>
    <property type="molecule type" value="Genomic_DNA"/>
</dbReference>
<keyword evidence="3" id="KW-0560">Oxidoreductase</keyword>
<sequence>MLDLIIIGGGPAAVAAGVYAARKKMKTLVIAESFGGQSIVSADVQNWIGTKSVSGYDLAKMFEEHLKSQEDIEILEGERVSQIERAGDNFRLGTNGGKKYETKTVLIATGSRRKRLGIPGEDKFDGTGVAYCSICDAPIFKGKDVAVVGGGNAGLEAVIDLLPYATKIYLIVRGGDLKGDAVTQNKVRSNPKVEIIFNALSQEVIGDKFVSGLTYKDSVSGAIKELQVNGVFVEIGSLPNTDFLKGLLTLNAIGEIVVDHKTQRSSVTGIWAAGDASDVIYKQNNISAGDAIKATLNIYDYLNKK</sequence>
<evidence type="ECO:0000256" key="5">
    <source>
        <dbReference type="ARBA" id="ARBA00023284"/>
    </source>
</evidence>
<dbReference type="SUPFAM" id="SSF51905">
    <property type="entry name" value="FAD/NAD(P)-binding domain"/>
    <property type="match status" value="1"/>
</dbReference>
<dbReference type="STRING" id="1797690.A3B23_03910"/>
<dbReference type="PANTHER" id="PTHR48105">
    <property type="entry name" value="THIOREDOXIN REDUCTASE 1-RELATED-RELATED"/>
    <property type="match status" value="1"/>
</dbReference>
<reference evidence="7 8" key="1">
    <citation type="journal article" date="2016" name="Nat. Commun.">
        <title>Thousands of microbial genomes shed light on interconnected biogeochemical processes in an aquifer system.</title>
        <authorList>
            <person name="Anantharaman K."/>
            <person name="Brown C.T."/>
            <person name="Hug L.A."/>
            <person name="Sharon I."/>
            <person name="Castelle C.J."/>
            <person name="Probst A.J."/>
            <person name="Thomas B.C."/>
            <person name="Singh A."/>
            <person name="Wilkins M.J."/>
            <person name="Karaoz U."/>
            <person name="Brodie E.L."/>
            <person name="Williams K.H."/>
            <person name="Hubbard S.S."/>
            <person name="Banfield J.F."/>
        </authorList>
    </citation>
    <scope>NUCLEOTIDE SEQUENCE [LARGE SCALE GENOMIC DNA]</scope>
</reference>
<gene>
    <name evidence="7" type="ORF">A3B23_03910</name>
</gene>
<dbReference type="InterPro" id="IPR036188">
    <property type="entry name" value="FAD/NAD-bd_sf"/>
</dbReference>
<dbReference type="PRINTS" id="PR00368">
    <property type="entry name" value="FADPNR"/>
</dbReference>
<keyword evidence="1" id="KW-0285">Flavoprotein</keyword>
<protein>
    <recommendedName>
        <fullName evidence="6">FAD/NAD(P)-binding domain-containing protein</fullName>
    </recommendedName>
</protein>